<feature type="region of interest" description="Disordered" evidence="1">
    <location>
        <begin position="831"/>
        <end position="915"/>
    </location>
</feature>
<keyword evidence="3" id="KW-1185">Reference proteome</keyword>
<feature type="compositionally biased region" description="Acidic residues" evidence="1">
    <location>
        <begin position="691"/>
        <end position="700"/>
    </location>
</feature>
<dbReference type="VEuPathDB" id="FungiDB:MELLADRAFT_116936"/>
<dbReference type="RefSeq" id="XP_007411760.1">
    <property type="nucleotide sequence ID" value="XM_007411698.1"/>
</dbReference>
<feature type="region of interest" description="Disordered" evidence="1">
    <location>
        <begin position="619"/>
        <end position="798"/>
    </location>
</feature>
<feature type="compositionally biased region" description="Polar residues" evidence="1">
    <location>
        <begin position="44"/>
        <end position="56"/>
    </location>
</feature>
<feature type="compositionally biased region" description="Polar residues" evidence="1">
    <location>
        <begin position="1085"/>
        <end position="1098"/>
    </location>
</feature>
<feature type="compositionally biased region" description="Polar residues" evidence="1">
    <location>
        <begin position="715"/>
        <end position="750"/>
    </location>
</feature>
<feature type="region of interest" description="Disordered" evidence="1">
    <location>
        <begin position="526"/>
        <end position="554"/>
    </location>
</feature>
<feature type="compositionally biased region" description="Pro residues" evidence="1">
    <location>
        <begin position="186"/>
        <end position="200"/>
    </location>
</feature>
<feature type="region of interest" description="Disordered" evidence="1">
    <location>
        <begin position="109"/>
        <end position="148"/>
    </location>
</feature>
<evidence type="ECO:0000256" key="1">
    <source>
        <dbReference type="SAM" id="MobiDB-lite"/>
    </source>
</evidence>
<reference evidence="3" key="1">
    <citation type="journal article" date="2011" name="Proc. Natl. Acad. Sci. U.S.A.">
        <title>Obligate biotrophy features unraveled by the genomic analysis of rust fungi.</title>
        <authorList>
            <person name="Duplessis S."/>
            <person name="Cuomo C.A."/>
            <person name="Lin Y.-C."/>
            <person name="Aerts A."/>
            <person name="Tisserant E."/>
            <person name="Veneault-Fourrey C."/>
            <person name="Joly D.L."/>
            <person name="Hacquard S."/>
            <person name="Amselem J."/>
            <person name="Cantarel B.L."/>
            <person name="Chiu R."/>
            <person name="Coutinho P.M."/>
            <person name="Feau N."/>
            <person name="Field M."/>
            <person name="Frey P."/>
            <person name="Gelhaye E."/>
            <person name="Goldberg J."/>
            <person name="Grabherr M.G."/>
            <person name="Kodira C.D."/>
            <person name="Kohler A."/>
            <person name="Kuees U."/>
            <person name="Lindquist E.A."/>
            <person name="Lucas S.M."/>
            <person name="Mago R."/>
            <person name="Mauceli E."/>
            <person name="Morin E."/>
            <person name="Murat C."/>
            <person name="Pangilinan J.L."/>
            <person name="Park R."/>
            <person name="Pearson M."/>
            <person name="Quesneville H."/>
            <person name="Rouhier N."/>
            <person name="Sakthikumar S."/>
            <person name="Salamov A.A."/>
            <person name="Schmutz J."/>
            <person name="Selles B."/>
            <person name="Shapiro H."/>
            <person name="Tanguay P."/>
            <person name="Tuskan G.A."/>
            <person name="Henrissat B."/>
            <person name="Van de Peer Y."/>
            <person name="Rouze P."/>
            <person name="Ellis J.G."/>
            <person name="Dodds P.N."/>
            <person name="Schein J.E."/>
            <person name="Zhong S."/>
            <person name="Hamelin R.C."/>
            <person name="Grigoriev I.V."/>
            <person name="Szabo L.J."/>
            <person name="Martin F."/>
        </authorList>
    </citation>
    <scope>NUCLEOTIDE SEQUENCE [LARGE SCALE GENOMIC DNA]</scope>
    <source>
        <strain evidence="3">98AG31 / pathotype 3-4-7</strain>
    </source>
</reference>
<feature type="compositionally biased region" description="Polar residues" evidence="1">
    <location>
        <begin position="1024"/>
        <end position="1054"/>
    </location>
</feature>
<dbReference type="Proteomes" id="UP000001072">
    <property type="component" value="Unassembled WGS sequence"/>
</dbReference>
<dbReference type="KEGG" id="mlr:MELLADRAFT_116936"/>
<feature type="compositionally biased region" description="Polar residues" evidence="1">
    <location>
        <begin position="757"/>
        <end position="777"/>
    </location>
</feature>
<feature type="compositionally biased region" description="Polar residues" evidence="1">
    <location>
        <begin position="662"/>
        <end position="672"/>
    </location>
</feature>
<feature type="compositionally biased region" description="Basic and acidic residues" evidence="1">
    <location>
        <begin position="299"/>
        <end position="310"/>
    </location>
</feature>
<feature type="region of interest" description="Disordered" evidence="1">
    <location>
        <begin position="38"/>
        <end position="58"/>
    </location>
</feature>
<protein>
    <submittedName>
        <fullName evidence="2">Uncharacterized protein</fullName>
    </submittedName>
</protein>
<feature type="compositionally biased region" description="Polar residues" evidence="1">
    <location>
        <begin position="632"/>
        <end position="653"/>
    </location>
</feature>
<feature type="compositionally biased region" description="Polar residues" evidence="1">
    <location>
        <begin position="1200"/>
        <end position="1210"/>
    </location>
</feature>
<organism evidence="3">
    <name type="scientific">Melampsora larici-populina (strain 98AG31 / pathotype 3-4-7)</name>
    <name type="common">Poplar leaf rust fungus</name>
    <dbReference type="NCBI Taxonomy" id="747676"/>
    <lineage>
        <taxon>Eukaryota</taxon>
        <taxon>Fungi</taxon>
        <taxon>Dikarya</taxon>
        <taxon>Basidiomycota</taxon>
        <taxon>Pucciniomycotina</taxon>
        <taxon>Pucciniomycetes</taxon>
        <taxon>Pucciniales</taxon>
        <taxon>Melampsoraceae</taxon>
        <taxon>Melampsora</taxon>
    </lineage>
</organism>
<name>F4RRK8_MELLP</name>
<feature type="compositionally biased region" description="Polar residues" evidence="1">
    <location>
        <begin position="842"/>
        <end position="851"/>
    </location>
</feature>
<feature type="compositionally biased region" description="Low complexity" evidence="1">
    <location>
        <begin position="852"/>
        <end position="866"/>
    </location>
</feature>
<feature type="compositionally biased region" description="Low complexity" evidence="1">
    <location>
        <begin position="109"/>
        <end position="120"/>
    </location>
</feature>
<evidence type="ECO:0000313" key="2">
    <source>
        <dbReference type="EMBL" id="EGG05007.1"/>
    </source>
</evidence>
<feature type="compositionally biased region" description="Low complexity" evidence="1">
    <location>
        <begin position="597"/>
        <end position="607"/>
    </location>
</feature>
<dbReference type="HOGENOM" id="CLU_268437_0_0_1"/>
<evidence type="ECO:0000313" key="3">
    <source>
        <dbReference type="Proteomes" id="UP000001072"/>
    </source>
</evidence>
<dbReference type="AlphaFoldDB" id="F4RRK8"/>
<feature type="region of interest" description="Disordered" evidence="1">
    <location>
        <begin position="1189"/>
        <end position="1210"/>
    </location>
</feature>
<feature type="region of interest" description="Disordered" evidence="1">
    <location>
        <begin position="285"/>
        <end position="310"/>
    </location>
</feature>
<accession>F4RRK8</accession>
<dbReference type="GeneID" id="18925915"/>
<dbReference type="EMBL" id="GL883115">
    <property type="protein sequence ID" value="EGG05007.1"/>
    <property type="molecule type" value="Genomic_DNA"/>
</dbReference>
<feature type="compositionally biased region" description="Polar residues" evidence="1">
    <location>
        <begin position="786"/>
        <end position="798"/>
    </location>
</feature>
<feature type="region of interest" description="Disordered" evidence="1">
    <location>
        <begin position="585"/>
        <end position="607"/>
    </location>
</feature>
<feature type="compositionally biased region" description="Polar residues" evidence="1">
    <location>
        <begin position="1062"/>
        <end position="1075"/>
    </location>
</feature>
<dbReference type="InParanoid" id="F4RRK8"/>
<proteinExistence type="predicted"/>
<feature type="region of interest" description="Disordered" evidence="1">
    <location>
        <begin position="929"/>
        <end position="1101"/>
    </location>
</feature>
<feature type="region of interest" description="Disordered" evidence="1">
    <location>
        <begin position="167"/>
        <end position="223"/>
    </location>
</feature>
<dbReference type="OrthoDB" id="2514962at2759"/>
<feature type="compositionally biased region" description="Basic and acidic residues" evidence="1">
    <location>
        <begin position="991"/>
        <end position="1003"/>
    </location>
</feature>
<gene>
    <name evidence="2" type="ORF">MELLADRAFT_116936</name>
</gene>
<sequence>MANIQASFKLNPLIECNGPVNPKKKKIIQLPVLSISHSNKQKKSNNTDSKFKQNSVEENEKTIKKLRTVNKRINDVDIINEFKQLAGSTWSFQRSNSLLNIDSITNNAPSSPTIPTSASSDDSEFDFKKFPMPPPPRSNTTSLPSTPIPQIPLTLTPRELYRFPFTSQLSQSPRPSIPISEAFDPSQPPKLPLPPLPSNPPQTALSFGFPSIPLRSPSSKAESSSMLPVHQHQPILPTPSVKQDGILGGLAIDTSHTKMHWSIHQRDDYSGKSVDCSVISSPIKTHLPHLDNQTPNTHEPSHQYRKPDQQEADRAIVGLLSNPGSHQEEFKLDTIDGSLLAEELFIDSACEDDLKVTPLPTHQLEDDDDLLTSSYESINWSDVVMLPEEEDLIESVENFVTSQSIKESNIDILDQSFPKATSSYIPSHKATNSNAASQLKPTLSVELDMTSKAKRISLTSTSNKHLSTFSVGDLSEWIKQHHGSLELQSGPLQSDDDESEIDLEESLDRLAKRLGYQGEYIEDQLSRPISFQDPPSPSSPSNLPGTELDDDYDRDDLFTTMENPIIPAQKNKDILSLAFSPTFNAVPSGTRSDGRTRSSSSTCSFTTNSTASILTPITPIDHKPFHQLPHHSPQSKLRHQSSLSKLDLGSTNRPMLEHKRSSLSMAVQSNNHSKFKPAYRPQPMKVIEEPSSSDEEEFDLSLDHPRRPAYMPNSLPFTSRLSSTKAPRSTVLPSSTPSLFATLPRPSSTLRRPLEPSSLQLNPTPSSNLVQPQSCHGTSRKRSGTIHESPTAVNGEESNTPLAFNFAKTAIPRGTLAKTMLKAPRVQLSTPNLRSSIPKPSFTKTVNSQPTSSNANSENISIASPNLSSSRIKPKMSHDQLSSVITDTERRLPSLPSSVGRPIPGRIPVHSSHSHLLASVPRQQLRVLSQPSHPQIDEKPASNLSPPLTPNMADPESNPSPLDVMPPPGTPGLLERRQRLSGGPSRAAGESCKHESHDVEGERPASAPIAESFGRVSRPETPRRASSGTIDSSHVGSHPRASSVNQQMSSSMTAEDNRRSSSKWSRNMNLQSESISEAPEEEGQTENLTSTSMTSEPSSAERKLRLKPLFLGSSALPGDRIVSCEPTLRQVKSRASLSPSANRLTFPNNPPLMTSYLTRRSSIGFSPSRPTSFPVTVGYTSSLSMNEQEIASSGHGSGERSPNLSLSHTRASGSISIRQLTYN</sequence>